<dbReference type="GO" id="GO:0046983">
    <property type="term" value="F:protein dimerization activity"/>
    <property type="evidence" value="ECO:0007669"/>
    <property type="project" value="InterPro"/>
</dbReference>
<dbReference type="GO" id="GO:0005634">
    <property type="term" value="C:nucleus"/>
    <property type="evidence" value="ECO:0007669"/>
    <property type="project" value="UniProtKB-SubCell"/>
</dbReference>
<keyword evidence="3" id="KW-0238">DNA-binding</keyword>
<accession>A0A2Z7BMN1</accession>
<dbReference type="InterPro" id="IPR036638">
    <property type="entry name" value="HLH_DNA-bd_sf"/>
</dbReference>
<name>A0A2Z7BMN1_9LAMI</name>
<evidence type="ECO:0000256" key="6">
    <source>
        <dbReference type="SAM" id="MobiDB-lite"/>
    </source>
</evidence>
<feature type="region of interest" description="Disordered" evidence="6">
    <location>
        <begin position="211"/>
        <end position="237"/>
    </location>
</feature>
<organism evidence="8 9">
    <name type="scientific">Dorcoceras hygrometricum</name>
    <dbReference type="NCBI Taxonomy" id="472368"/>
    <lineage>
        <taxon>Eukaryota</taxon>
        <taxon>Viridiplantae</taxon>
        <taxon>Streptophyta</taxon>
        <taxon>Embryophyta</taxon>
        <taxon>Tracheophyta</taxon>
        <taxon>Spermatophyta</taxon>
        <taxon>Magnoliopsida</taxon>
        <taxon>eudicotyledons</taxon>
        <taxon>Gunneridae</taxon>
        <taxon>Pentapetalae</taxon>
        <taxon>asterids</taxon>
        <taxon>lamiids</taxon>
        <taxon>Lamiales</taxon>
        <taxon>Gesneriaceae</taxon>
        <taxon>Didymocarpoideae</taxon>
        <taxon>Trichosporeae</taxon>
        <taxon>Loxocarpinae</taxon>
        <taxon>Dorcoceras</taxon>
    </lineage>
</organism>
<dbReference type="InterPro" id="IPR011598">
    <property type="entry name" value="bHLH_dom"/>
</dbReference>
<reference evidence="8 9" key="1">
    <citation type="journal article" date="2015" name="Proc. Natl. Acad. Sci. U.S.A.">
        <title>The resurrection genome of Boea hygrometrica: A blueprint for survival of dehydration.</title>
        <authorList>
            <person name="Xiao L."/>
            <person name="Yang G."/>
            <person name="Zhang L."/>
            <person name="Yang X."/>
            <person name="Zhao S."/>
            <person name="Ji Z."/>
            <person name="Zhou Q."/>
            <person name="Hu M."/>
            <person name="Wang Y."/>
            <person name="Chen M."/>
            <person name="Xu Y."/>
            <person name="Jin H."/>
            <person name="Xiao X."/>
            <person name="Hu G."/>
            <person name="Bao F."/>
            <person name="Hu Y."/>
            <person name="Wan P."/>
            <person name="Li L."/>
            <person name="Deng X."/>
            <person name="Kuang T."/>
            <person name="Xiang C."/>
            <person name="Zhu J.K."/>
            <person name="Oliver M.J."/>
            <person name="He Y."/>
        </authorList>
    </citation>
    <scope>NUCLEOTIDE SEQUENCE [LARGE SCALE GENOMIC DNA]</scope>
    <source>
        <strain evidence="9">cv. XS01</strain>
    </source>
</reference>
<dbReference type="PANTHER" id="PTHR16223:SF274">
    <property type="entry name" value="TRANSCRIPTION FACTOR BHLH84"/>
    <property type="match status" value="1"/>
</dbReference>
<keyword evidence="9" id="KW-1185">Reference proteome</keyword>
<dbReference type="Pfam" id="PF00010">
    <property type="entry name" value="HLH"/>
    <property type="match status" value="1"/>
</dbReference>
<dbReference type="EMBL" id="KV006331">
    <property type="protein sequence ID" value="KZV33201.1"/>
    <property type="molecule type" value="Genomic_DNA"/>
</dbReference>
<evidence type="ECO:0000313" key="8">
    <source>
        <dbReference type="EMBL" id="KZV33201.1"/>
    </source>
</evidence>
<dbReference type="SMART" id="SM00353">
    <property type="entry name" value="HLH"/>
    <property type="match status" value="1"/>
</dbReference>
<feature type="region of interest" description="Disordered" evidence="6">
    <location>
        <begin position="114"/>
        <end position="162"/>
    </location>
</feature>
<dbReference type="PROSITE" id="PS50888">
    <property type="entry name" value="BHLH"/>
    <property type="match status" value="1"/>
</dbReference>
<evidence type="ECO:0000259" key="7">
    <source>
        <dbReference type="PROSITE" id="PS50888"/>
    </source>
</evidence>
<dbReference type="InterPro" id="IPR045843">
    <property type="entry name" value="IND-like"/>
</dbReference>
<dbReference type="AlphaFoldDB" id="A0A2Z7BMN1"/>
<dbReference type="CDD" id="cd11454">
    <property type="entry name" value="bHLH_AtIND_like"/>
    <property type="match status" value="1"/>
</dbReference>
<gene>
    <name evidence="8" type="ORF">F511_16235</name>
</gene>
<evidence type="ECO:0000313" key="9">
    <source>
        <dbReference type="Proteomes" id="UP000250235"/>
    </source>
</evidence>
<sequence>MELLGAAYEGEWGSFNGTCDDEEDFMSGLLRNQSDPYDRSNFSISSCFWPAQDSIMAAAQGDDVLLPFSSHEKCYPMAVDYGLRESKNDDPRCHSVTYDNVLRGDHAFLYQETSKDSVGLNENLPEPPISEPTEQDRQRNPRESSKRRLRMPSEVHKNKRNIKMKIHLDGNGINNCNNIDSSDVLVRRSTSSCSIEDDSVYGSQELYGGFASSSDSKGNGRGRASRGSATDPQSLYARKRREKINERLRILQGLVPNGTKVDISTMLEEAVEYVKFLQLQIKLLSSDELWMYAPIAYNGMGIGLDLRTKAPKSQES</sequence>
<evidence type="ECO:0000256" key="4">
    <source>
        <dbReference type="ARBA" id="ARBA00023163"/>
    </source>
</evidence>
<dbReference type="GO" id="GO:0000978">
    <property type="term" value="F:RNA polymerase II cis-regulatory region sequence-specific DNA binding"/>
    <property type="evidence" value="ECO:0007669"/>
    <property type="project" value="TreeGrafter"/>
</dbReference>
<feature type="compositionally biased region" description="Basic and acidic residues" evidence="6">
    <location>
        <begin position="134"/>
        <end position="156"/>
    </location>
</feature>
<evidence type="ECO:0000256" key="5">
    <source>
        <dbReference type="ARBA" id="ARBA00023242"/>
    </source>
</evidence>
<dbReference type="OrthoDB" id="913784at2759"/>
<dbReference type="FunFam" id="4.10.280.10:FF:000022">
    <property type="entry name" value="Basic helix-loop-helix transcription factor"/>
    <property type="match status" value="1"/>
</dbReference>
<dbReference type="GO" id="GO:0048766">
    <property type="term" value="P:root hair initiation"/>
    <property type="evidence" value="ECO:0007669"/>
    <property type="project" value="UniProtKB-ARBA"/>
</dbReference>
<comment type="subcellular location">
    <subcellularLocation>
        <location evidence="1">Nucleus</location>
    </subcellularLocation>
</comment>
<dbReference type="Gene3D" id="4.10.280.10">
    <property type="entry name" value="Helix-loop-helix DNA-binding domain"/>
    <property type="match status" value="1"/>
</dbReference>
<feature type="domain" description="BHLH" evidence="7">
    <location>
        <begin position="228"/>
        <end position="277"/>
    </location>
</feature>
<protein>
    <recommendedName>
        <fullName evidence="7">BHLH domain-containing protein</fullName>
    </recommendedName>
</protein>
<dbReference type="GO" id="GO:0000981">
    <property type="term" value="F:DNA-binding transcription factor activity, RNA polymerase II-specific"/>
    <property type="evidence" value="ECO:0007669"/>
    <property type="project" value="TreeGrafter"/>
</dbReference>
<proteinExistence type="predicted"/>
<keyword evidence="5" id="KW-0539">Nucleus</keyword>
<dbReference type="SUPFAM" id="SSF47459">
    <property type="entry name" value="HLH, helix-loop-helix DNA-binding domain"/>
    <property type="match status" value="1"/>
</dbReference>
<dbReference type="PANTHER" id="PTHR16223">
    <property type="entry name" value="TRANSCRIPTION FACTOR BHLH83-RELATED"/>
    <property type="match status" value="1"/>
</dbReference>
<evidence type="ECO:0000256" key="3">
    <source>
        <dbReference type="ARBA" id="ARBA00023125"/>
    </source>
</evidence>
<keyword evidence="2" id="KW-0805">Transcription regulation</keyword>
<evidence type="ECO:0000256" key="2">
    <source>
        <dbReference type="ARBA" id="ARBA00023015"/>
    </source>
</evidence>
<evidence type="ECO:0000256" key="1">
    <source>
        <dbReference type="ARBA" id="ARBA00004123"/>
    </source>
</evidence>
<keyword evidence="4" id="KW-0804">Transcription</keyword>
<dbReference type="Proteomes" id="UP000250235">
    <property type="component" value="Unassembled WGS sequence"/>
</dbReference>